<keyword evidence="3 6" id="KW-0808">Transferase</keyword>
<proteinExistence type="predicted"/>
<dbReference type="EMBL" id="AOCK01000006">
    <property type="protein sequence ID" value="EMQ98446.1"/>
    <property type="molecule type" value="Genomic_DNA"/>
</dbReference>
<feature type="domain" description="Glycosyl transferase family 1" evidence="4">
    <location>
        <begin position="219"/>
        <end position="375"/>
    </location>
</feature>
<evidence type="ECO:0000259" key="5">
    <source>
        <dbReference type="Pfam" id="PF13439"/>
    </source>
</evidence>
<gene>
    <name evidence="6" type="ORF">ADIAG_02467</name>
</gene>
<evidence type="ECO:0000259" key="4">
    <source>
        <dbReference type="Pfam" id="PF00534"/>
    </source>
</evidence>
<dbReference type="PATRIC" id="fig|1276920.7.peg.2464"/>
<dbReference type="eggNOG" id="COG0438">
    <property type="taxonomic scope" value="Bacteria"/>
</dbReference>
<dbReference type="PANTHER" id="PTHR45947">
    <property type="entry name" value="SULFOQUINOVOSYL TRANSFERASE SQD2"/>
    <property type="match status" value="1"/>
</dbReference>
<dbReference type="InterPro" id="IPR001296">
    <property type="entry name" value="Glyco_trans_1"/>
</dbReference>
<dbReference type="InterPro" id="IPR050194">
    <property type="entry name" value="Glycosyltransferase_grp1"/>
</dbReference>
<evidence type="ECO:0000256" key="1">
    <source>
        <dbReference type="ARBA" id="ARBA00021292"/>
    </source>
</evidence>
<dbReference type="Pfam" id="PF00534">
    <property type="entry name" value="Glycos_transf_1"/>
    <property type="match status" value="1"/>
</dbReference>
<reference evidence="6 7" key="1">
    <citation type="journal article" date="2013" name="Genome Announc.">
        <title>Draft Genome Sequence of Arthrobacter gangotriensis Strain Lz1yT, Isolated from a Penguin Rookery Soil Sample Collected in Antarctica, near the Indian Station Dakshin Gangotri.</title>
        <authorList>
            <person name="Shivaji S."/>
            <person name="Ara S."/>
            <person name="Bandi S."/>
            <person name="Singh A."/>
            <person name="Kumar Pinnaka A."/>
        </authorList>
    </citation>
    <scope>NUCLEOTIDE SEQUENCE [LARGE SCALE GENOMIC DNA]</scope>
    <source>
        <strain evidence="6 7">Lz1y</strain>
    </source>
</reference>
<feature type="domain" description="Glycosyltransferase subfamily 4-like N-terminal" evidence="5">
    <location>
        <begin position="30"/>
        <end position="202"/>
    </location>
</feature>
<evidence type="ECO:0000256" key="3">
    <source>
        <dbReference type="ARBA" id="ARBA00022679"/>
    </source>
</evidence>
<dbReference type="PANTHER" id="PTHR45947:SF3">
    <property type="entry name" value="SULFOQUINOVOSYL TRANSFERASE SQD2"/>
    <property type="match status" value="1"/>
</dbReference>
<organism evidence="6 7">
    <name type="scientific">Paeniglutamicibacter gangotriensis Lz1y</name>
    <dbReference type="NCBI Taxonomy" id="1276920"/>
    <lineage>
        <taxon>Bacteria</taxon>
        <taxon>Bacillati</taxon>
        <taxon>Actinomycetota</taxon>
        <taxon>Actinomycetes</taxon>
        <taxon>Micrococcales</taxon>
        <taxon>Micrococcaceae</taxon>
        <taxon>Paeniglutamicibacter</taxon>
    </lineage>
</organism>
<evidence type="ECO:0000313" key="6">
    <source>
        <dbReference type="EMBL" id="EMQ98446.1"/>
    </source>
</evidence>
<dbReference type="RefSeq" id="WP_007271644.1">
    <property type="nucleotide sequence ID" value="NZ_AOCK01000006.1"/>
</dbReference>
<dbReference type="GO" id="GO:0016758">
    <property type="term" value="F:hexosyltransferase activity"/>
    <property type="evidence" value="ECO:0007669"/>
    <property type="project" value="TreeGrafter"/>
</dbReference>
<dbReference type="Pfam" id="PF13439">
    <property type="entry name" value="Glyco_transf_4"/>
    <property type="match status" value="1"/>
</dbReference>
<dbReference type="SUPFAM" id="SSF53756">
    <property type="entry name" value="UDP-Glycosyltransferase/glycogen phosphorylase"/>
    <property type="match status" value="1"/>
</dbReference>
<name>M7MTT6_9MICC</name>
<dbReference type="AlphaFoldDB" id="M7MTT6"/>
<keyword evidence="7" id="KW-1185">Reference proteome</keyword>
<dbReference type="InterPro" id="IPR028098">
    <property type="entry name" value="Glyco_trans_4-like_N"/>
</dbReference>
<protein>
    <recommendedName>
        <fullName evidence="1">D-inositol 3-phosphate glycosyltransferase</fullName>
    </recommendedName>
</protein>
<dbReference type="Gene3D" id="3.40.50.2000">
    <property type="entry name" value="Glycogen Phosphorylase B"/>
    <property type="match status" value="2"/>
</dbReference>
<dbReference type="STRING" id="1276920.ADIAG_02467"/>
<dbReference type="GO" id="GO:1901137">
    <property type="term" value="P:carbohydrate derivative biosynthetic process"/>
    <property type="evidence" value="ECO:0007669"/>
    <property type="project" value="UniProtKB-ARBA"/>
</dbReference>
<sequence length="412" mass="43929">MSDPTLRPRRIAMISLHTSPLEQPGSGDAGGMNVYIRHLALALAADGTQVDVYVRAAEMDRATEMAPGVICHEVQAGPVGQLSKDELAEHLGQSAAAIAAYASHLAPYDVIHSHYWLSGLVGLELSRGWGIPLVHTMHTMGKVKKISAQSEESAARIRGEMLLCTDADRLTANTPAEADELIHLYGADPQRLDIVEPGVDLTTFHPGVCERRESGPNALRVLFAGRIQKLKGPQILVRALGVLARERPDLDVKLSVIGARSGSKELNLQKLVEAEEVEHLVRFSLPMPAEHLAKAFRCADVVAVPSYSESFGLVALEAQACGTPVLARRVGGLPHAVRDGETGILVDGPDPATWAVALAKLAVDEPLRTELGTSAAAFASDHGWEKTAAAALDSYSRAMSETATRPTDPASK</sequence>
<evidence type="ECO:0000313" key="7">
    <source>
        <dbReference type="Proteomes" id="UP000012015"/>
    </source>
</evidence>
<evidence type="ECO:0000256" key="2">
    <source>
        <dbReference type="ARBA" id="ARBA00022676"/>
    </source>
</evidence>
<comment type="caution">
    <text evidence="6">The sequence shown here is derived from an EMBL/GenBank/DDBJ whole genome shotgun (WGS) entry which is preliminary data.</text>
</comment>
<accession>M7MTT6</accession>
<keyword evidence="2" id="KW-0328">Glycosyltransferase</keyword>
<dbReference type="Proteomes" id="UP000012015">
    <property type="component" value="Unassembled WGS sequence"/>
</dbReference>